<dbReference type="PROSITE" id="PS52004">
    <property type="entry name" value="KS3_2"/>
    <property type="match status" value="1"/>
</dbReference>
<evidence type="ECO:0000313" key="11">
    <source>
        <dbReference type="Proteomes" id="UP000799757"/>
    </source>
</evidence>
<dbReference type="InterPro" id="IPR009081">
    <property type="entry name" value="PP-bd_ACP"/>
</dbReference>
<dbReference type="Gene3D" id="3.40.50.720">
    <property type="entry name" value="NAD(P)-binding Rossmann-like Domain"/>
    <property type="match status" value="1"/>
</dbReference>
<dbReference type="Gene3D" id="3.40.47.10">
    <property type="match status" value="1"/>
</dbReference>
<dbReference type="Proteomes" id="UP000799757">
    <property type="component" value="Unassembled WGS sequence"/>
</dbReference>
<dbReference type="InterPro" id="IPR036736">
    <property type="entry name" value="ACP-like_sf"/>
</dbReference>
<dbReference type="InterPro" id="IPR013968">
    <property type="entry name" value="PKS_KR"/>
</dbReference>
<name>A0A6A6XVS4_9PLEO</name>
<dbReference type="SMART" id="SM00823">
    <property type="entry name" value="PKS_PP"/>
    <property type="match status" value="1"/>
</dbReference>
<evidence type="ECO:0000256" key="5">
    <source>
        <dbReference type="ARBA" id="ARBA00023268"/>
    </source>
</evidence>
<dbReference type="GO" id="GO:0004312">
    <property type="term" value="F:fatty acid synthase activity"/>
    <property type="evidence" value="ECO:0007669"/>
    <property type="project" value="TreeGrafter"/>
</dbReference>
<dbReference type="SMART" id="SM00827">
    <property type="entry name" value="PKS_AT"/>
    <property type="match status" value="1"/>
</dbReference>
<dbReference type="InterPro" id="IPR016036">
    <property type="entry name" value="Malonyl_transacylase_ACP-bd"/>
</dbReference>
<dbReference type="Pfam" id="PF00698">
    <property type="entry name" value="Acyl_transf_1"/>
    <property type="match status" value="1"/>
</dbReference>
<dbReference type="EMBL" id="MU001746">
    <property type="protein sequence ID" value="KAF2800540.1"/>
    <property type="molecule type" value="Genomic_DNA"/>
</dbReference>
<keyword evidence="1" id="KW-0596">Phosphopantetheine</keyword>
<dbReference type="GO" id="GO:0016491">
    <property type="term" value="F:oxidoreductase activity"/>
    <property type="evidence" value="ECO:0007669"/>
    <property type="project" value="UniProtKB-KW"/>
</dbReference>
<dbReference type="SUPFAM" id="SSF55048">
    <property type="entry name" value="Probable ACP-binding domain of malonyl-CoA ACP transacylase"/>
    <property type="match status" value="1"/>
</dbReference>
<dbReference type="InterPro" id="IPR020841">
    <property type="entry name" value="PKS_Beta-ketoAc_synthase_dom"/>
</dbReference>
<feature type="domain" description="Ketosynthase family 3 (KS3)" evidence="8">
    <location>
        <begin position="1"/>
        <end position="438"/>
    </location>
</feature>
<dbReference type="GO" id="GO:0030639">
    <property type="term" value="P:polyketide biosynthetic process"/>
    <property type="evidence" value="ECO:0007669"/>
    <property type="project" value="UniProtKB-ARBA"/>
</dbReference>
<dbReference type="SUPFAM" id="SSF51735">
    <property type="entry name" value="NAD(P)-binding Rossmann-fold domains"/>
    <property type="match status" value="2"/>
</dbReference>
<evidence type="ECO:0000256" key="4">
    <source>
        <dbReference type="ARBA" id="ARBA00023002"/>
    </source>
</evidence>
<dbReference type="SMART" id="SM00829">
    <property type="entry name" value="PKS_ER"/>
    <property type="match status" value="1"/>
</dbReference>
<dbReference type="Gene3D" id="3.90.180.10">
    <property type="entry name" value="Medium-chain alcohol dehydrogenases, catalytic domain"/>
    <property type="match status" value="1"/>
</dbReference>
<dbReference type="SMART" id="SM00822">
    <property type="entry name" value="PKS_KR"/>
    <property type="match status" value="1"/>
</dbReference>
<evidence type="ECO:0000313" key="10">
    <source>
        <dbReference type="EMBL" id="KAF2800540.1"/>
    </source>
</evidence>
<dbReference type="GO" id="GO:0031177">
    <property type="term" value="F:phosphopantetheine binding"/>
    <property type="evidence" value="ECO:0007669"/>
    <property type="project" value="InterPro"/>
</dbReference>
<evidence type="ECO:0000259" key="8">
    <source>
        <dbReference type="PROSITE" id="PS52004"/>
    </source>
</evidence>
<feature type="domain" description="Carrier" evidence="7">
    <location>
        <begin position="2313"/>
        <end position="2394"/>
    </location>
</feature>
<dbReference type="Pfam" id="PF02801">
    <property type="entry name" value="Ketoacyl-synt_C"/>
    <property type="match status" value="1"/>
</dbReference>
<dbReference type="Pfam" id="PF23114">
    <property type="entry name" value="NAD-bd_HRPKS_sdrA"/>
    <property type="match status" value="1"/>
</dbReference>
<dbReference type="InterPro" id="IPR036291">
    <property type="entry name" value="NAD(P)-bd_dom_sf"/>
</dbReference>
<evidence type="ECO:0000256" key="6">
    <source>
        <dbReference type="PROSITE-ProRule" id="PRU01363"/>
    </source>
</evidence>
<dbReference type="InterPro" id="IPR014031">
    <property type="entry name" value="Ketoacyl_synth_C"/>
</dbReference>
<dbReference type="PROSITE" id="PS00606">
    <property type="entry name" value="KS3_1"/>
    <property type="match status" value="1"/>
</dbReference>
<accession>A0A6A6XVS4</accession>
<dbReference type="InterPro" id="IPR029063">
    <property type="entry name" value="SAM-dependent_MTases_sf"/>
</dbReference>
<dbReference type="InterPro" id="IPR001227">
    <property type="entry name" value="Ac_transferase_dom_sf"/>
</dbReference>
<evidence type="ECO:0000259" key="9">
    <source>
        <dbReference type="PROSITE" id="PS52019"/>
    </source>
</evidence>
<dbReference type="Pfam" id="PF00109">
    <property type="entry name" value="ketoacyl-synt"/>
    <property type="match status" value="1"/>
</dbReference>
<dbReference type="InterPro" id="IPR016035">
    <property type="entry name" value="Acyl_Trfase/lysoPLipase"/>
</dbReference>
<dbReference type="InterPro" id="IPR020843">
    <property type="entry name" value="ER"/>
</dbReference>
<dbReference type="SMART" id="SM00825">
    <property type="entry name" value="PKS_KS"/>
    <property type="match status" value="1"/>
</dbReference>
<dbReference type="CDD" id="cd02440">
    <property type="entry name" value="AdoMet_MTases"/>
    <property type="match status" value="1"/>
</dbReference>
<dbReference type="InterPro" id="IPR050091">
    <property type="entry name" value="PKS_NRPS_Biosynth_Enz"/>
</dbReference>
<dbReference type="InterPro" id="IPR011032">
    <property type="entry name" value="GroES-like_sf"/>
</dbReference>
<dbReference type="InterPro" id="IPR032821">
    <property type="entry name" value="PKS_assoc"/>
</dbReference>
<dbReference type="CDD" id="cd00833">
    <property type="entry name" value="PKS"/>
    <property type="match status" value="1"/>
</dbReference>
<feature type="region of interest" description="N-terminal hotdog fold" evidence="6">
    <location>
        <begin position="964"/>
        <end position="1100"/>
    </location>
</feature>
<organism evidence="10 11">
    <name type="scientific">Melanomma pulvis-pyrius CBS 109.77</name>
    <dbReference type="NCBI Taxonomy" id="1314802"/>
    <lineage>
        <taxon>Eukaryota</taxon>
        <taxon>Fungi</taxon>
        <taxon>Dikarya</taxon>
        <taxon>Ascomycota</taxon>
        <taxon>Pezizomycotina</taxon>
        <taxon>Dothideomycetes</taxon>
        <taxon>Pleosporomycetidae</taxon>
        <taxon>Pleosporales</taxon>
        <taxon>Melanommataceae</taxon>
        <taxon>Melanomma</taxon>
    </lineage>
</organism>
<keyword evidence="11" id="KW-1185">Reference proteome</keyword>
<dbReference type="PROSITE" id="PS00012">
    <property type="entry name" value="PHOSPHOPANTETHEINE"/>
    <property type="match status" value="1"/>
</dbReference>
<dbReference type="OrthoDB" id="329835at2759"/>
<proteinExistence type="predicted"/>
<keyword evidence="3" id="KW-0808">Transferase</keyword>
<dbReference type="PANTHER" id="PTHR43775:SF29">
    <property type="entry name" value="ASPERFURANONE POLYKETIDE SYNTHASE AFOG-RELATED"/>
    <property type="match status" value="1"/>
</dbReference>
<dbReference type="Pfam" id="PF08659">
    <property type="entry name" value="KR"/>
    <property type="match status" value="1"/>
</dbReference>
<dbReference type="CDD" id="cd05195">
    <property type="entry name" value="enoyl_red"/>
    <property type="match status" value="1"/>
</dbReference>
<dbReference type="Pfam" id="PF16197">
    <property type="entry name" value="KAsynt_C_assoc"/>
    <property type="match status" value="1"/>
</dbReference>
<dbReference type="Pfam" id="PF21089">
    <property type="entry name" value="PKS_DH_N"/>
    <property type="match status" value="1"/>
</dbReference>
<dbReference type="SMART" id="SM00826">
    <property type="entry name" value="PKS_DH"/>
    <property type="match status" value="1"/>
</dbReference>
<dbReference type="InterPro" id="IPR018201">
    <property type="entry name" value="Ketoacyl_synth_AS"/>
</dbReference>
<dbReference type="Pfam" id="PF00550">
    <property type="entry name" value="PP-binding"/>
    <property type="match status" value="1"/>
</dbReference>
<dbReference type="Pfam" id="PF14765">
    <property type="entry name" value="PS-DH"/>
    <property type="match status" value="1"/>
</dbReference>
<dbReference type="InterPro" id="IPR049552">
    <property type="entry name" value="PKS_DH_N"/>
</dbReference>
<dbReference type="PROSITE" id="PS50075">
    <property type="entry name" value="CARRIER"/>
    <property type="match status" value="1"/>
</dbReference>
<dbReference type="SUPFAM" id="SSF52151">
    <property type="entry name" value="FabD/lysophospholipase-like"/>
    <property type="match status" value="1"/>
</dbReference>
<sequence>MEPLAIIGFSFRFPQDATSSEKFWTMMSEKRCAATRVPRDRFNVDGHYHSSKNRTDTLDLQEAHFMDGDMGAFDAPFFSISAAEAAAMDPQQRGMLETCYHALENGMHPSPPTQIVFAGIPLESVAGSKTAVFTGCFSDDYRILSIKDPERLSKYAGTGTEFSILANRLSWWFDLRGPSFNLDNACASGLTAFHLACQSLRSRESSMALVGGCNLMSSIEQFLLLSNLSMLSSQGRSFSFDHRANGYGRGEGYGIIVVKTLSEAINNGDCIRAVVRATGANQDGRTPSLTSPSQTAQEALIRETYERAGIDLRATALVESHGTGTAVGDPIEARALGNVLGVGRSPDKPLYIGAVKSNIGHLEGASGIAGIIKTILALERAIIPPNANFEKINPAIDASALNLAFPQEPTPWPHGGFRRASINSFGFGGSNCHVVLDDACNYLKSKGLIGHHRSVDLDATSHGLEPVEFPTSISAVSDTILPTLLTWSASDDNALSRMVQEYTQHFAAASPEARSVSYIHHLAYTLSARRSALPVKSFALVKPLSDLHILPDLASKSVRKKRHLGIAFIFTGQGAQYSQMGISLRIYPAFRASIERASQCLRALGCKWHLLDELVKTESDSRIHEPEYSQPMCTALQIALVDLLRSFGNIPRKVVGHSSGEIAAAYTIGALSFESAMRVAFFRGKASSNLTRNSAIRGAMLAAGLSAAQAAVYLIRFRKDNPSQKVVIACINSPKSVTLAGDEIAISALKTQLEGDDIFARKLSVNVAYHSPHVTLVSPEYRSFLDNLETGEQSIHAHQTMVSSVTGWPIEASELIKAGYWVRNMESPVRFSDAVSQAIAPRNGGSGRQNPSEVSDVLEIGPHSALQGPVMEILKNLNKFGEIRYDSVLNRRANSVDTMMNALGRLYCLGYPADLLAINRLSDMRREDVKVLTDLPSYPFDHSKSYWHEGQRGRDFRFRKEPRLDLLGLPNGDRGPTTLGRSWRKITRLSETPWVQDHVINDTIIYPAAGMLCMALEAVRQIADPEKTILAYGIKDVEFLMALTLSSENEGTESQFYIRPLTNATDDEDLLTAEFKLCTLSERSWVENCRGTVQLEYGDVNKAPTSMLVPGNIATCTRKIDTRIMYDNFHAMGMQYGPTFQCIDNIHVGESRDASADINVFQWLEEPQDHIIHPVTLDCIFHPTLIALLESTEGSRTAVPTKLRNLWLSGAGINHRSLSKVQVHAQVEEQTLRTMKASLQGTDANGRALVTISSLEVTFVDDGRKDEVGRSLQHMCYNIVWKPDIDLLDSSSAPTYFQSRPVLVHSEGSENLTYHALDNLMELMAFKRPGLIILEIGAGDGSNAYHILKSAAIRAVDGEALPTISRYDFTDILPDLVDAAKEKFRNESIDMKFSVLDIYQSPLEQGFQQKGYDVVVVTSAIITSSVAILNIRELLKNDGKLVVLNATKDELSNQRLCQNVFSETDFVICDGQNAVDRLNAIAISTVIDDNAPEITCPDTVIVVNEEALKDAQMTTAIVAAIRSLGKSSVTIATLREISTIDLRDKFCICLAELTTPIMANLDEPTYLTLRSWLSTAGGVLWVRDNSINIAELHMITGVVRVCRSENPNAKYVTYAVDNTTPSSITVSNILRIFQKTITSSVEDIEPEYEERDGFLSVNRAIPAPYIDKNIRKTEVQEEASSRPINELPPLKLNFNVPGSLSSISLLKDTTHEEPVQSNEIEIEVKAISLNGNPHLTTLGRVDVQASFTSCAGIVTNTGCGSNLHIGQPVFGLSRGIIQTFSRGHHQLFTPIPNDTDFEKAAAMAMPFVIAYLALVQNAGLRRKEKVLIENAATLYGQAAIQVAQYLGACIVATIEDEHDRQTLMVTYSLPAEAIFLSKERARILSVRSQRPTEIEVLISFSSSTESWAASDIMAPFGRIVFVHLNDGQSLPTYPLGNGSASLSRLNISDLISHRSEHIRLALEAVSLLLRGNIIHPGVPITVHPISSIKQAFSEARAASNMGYHVIQIDPDSIVEATLPKLPSYSFPSNATYVLVGGFGGIGPTICRWMASRGAMNFIILSRSGPSSTAAKLLLEDLVVQNVHVEHPNCDISSKEQVEAALAQCAGHLPPIKGCLQASLVLQDSVFETMTYKEWTTAVNPRIQGTLNLHTLLPKDMDFFILLSSINGILGARFQANYAASNTFLDAFAHTHYDERVVSIDMGWYSGTLTSNDFLKGRFDGLGCVYEVSDEQLLGLLDYYCDPTRKINVESSQTMIGVAPPSYARMRGREYPELLKRPIWRVMNALDTTSSISEGTKPSQRKSLPLSTLLASTQSISEAIDLICNTVTQKLAAHLGIQEEIIDKEKPVHAAGADSLMAVELRTWFKKEVGVNVSVFEIMGNTSLEGICAKAARTKEEQILN</sequence>
<keyword evidence="4" id="KW-0560">Oxidoreductase</keyword>
<dbReference type="SUPFAM" id="SSF53335">
    <property type="entry name" value="S-adenosyl-L-methionine-dependent methyltransferases"/>
    <property type="match status" value="1"/>
</dbReference>
<protein>
    <submittedName>
        <fullName evidence="10">Ketoacyl-synt-domain-containing protein</fullName>
    </submittedName>
</protein>
<dbReference type="InterPro" id="IPR014043">
    <property type="entry name" value="Acyl_transferase_dom"/>
</dbReference>
<evidence type="ECO:0000256" key="1">
    <source>
        <dbReference type="ARBA" id="ARBA00022450"/>
    </source>
</evidence>
<dbReference type="Gene3D" id="1.10.1200.10">
    <property type="entry name" value="ACP-like"/>
    <property type="match status" value="1"/>
</dbReference>
<gene>
    <name evidence="10" type="ORF">K505DRAFT_292575</name>
</gene>
<dbReference type="InterPro" id="IPR049900">
    <property type="entry name" value="PKS_mFAS_DH"/>
</dbReference>
<feature type="active site" description="Proton donor; for dehydratase activity" evidence="6">
    <location>
        <position position="1178"/>
    </location>
</feature>
<dbReference type="InterPro" id="IPR057326">
    <property type="entry name" value="KR_dom"/>
</dbReference>
<dbReference type="InterPro" id="IPR020806">
    <property type="entry name" value="PKS_PP-bd"/>
</dbReference>
<dbReference type="InterPro" id="IPR042104">
    <property type="entry name" value="PKS_dehydratase_sf"/>
</dbReference>
<reference evidence="10" key="1">
    <citation type="journal article" date="2020" name="Stud. Mycol.">
        <title>101 Dothideomycetes genomes: a test case for predicting lifestyles and emergence of pathogens.</title>
        <authorList>
            <person name="Haridas S."/>
            <person name="Albert R."/>
            <person name="Binder M."/>
            <person name="Bloem J."/>
            <person name="Labutti K."/>
            <person name="Salamov A."/>
            <person name="Andreopoulos B."/>
            <person name="Baker S."/>
            <person name="Barry K."/>
            <person name="Bills G."/>
            <person name="Bluhm B."/>
            <person name="Cannon C."/>
            <person name="Castanera R."/>
            <person name="Culley D."/>
            <person name="Daum C."/>
            <person name="Ezra D."/>
            <person name="Gonzalez J."/>
            <person name="Henrissat B."/>
            <person name="Kuo A."/>
            <person name="Liang C."/>
            <person name="Lipzen A."/>
            <person name="Lutzoni F."/>
            <person name="Magnuson J."/>
            <person name="Mondo S."/>
            <person name="Nolan M."/>
            <person name="Ohm R."/>
            <person name="Pangilinan J."/>
            <person name="Park H.-J."/>
            <person name="Ramirez L."/>
            <person name="Alfaro M."/>
            <person name="Sun H."/>
            <person name="Tritt A."/>
            <person name="Yoshinaga Y."/>
            <person name="Zwiers L.-H."/>
            <person name="Turgeon B."/>
            <person name="Goodwin S."/>
            <person name="Spatafora J."/>
            <person name="Crous P."/>
            <person name="Grigoriev I."/>
        </authorList>
    </citation>
    <scope>NUCLEOTIDE SEQUENCE</scope>
    <source>
        <strain evidence="10">CBS 109.77</strain>
    </source>
</reference>
<keyword evidence="5" id="KW-0511">Multifunctional enzyme</keyword>
<keyword evidence="2" id="KW-0597">Phosphoprotein</keyword>
<dbReference type="InterPro" id="IPR020807">
    <property type="entry name" value="PKS_DH"/>
</dbReference>
<dbReference type="SUPFAM" id="SSF47336">
    <property type="entry name" value="ACP-like"/>
    <property type="match status" value="1"/>
</dbReference>
<dbReference type="SUPFAM" id="SSF53901">
    <property type="entry name" value="Thiolase-like"/>
    <property type="match status" value="1"/>
</dbReference>
<evidence type="ECO:0000256" key="3">
    <source>
        <dbReference type="ARBA" id="ARBA00022679"/>
    </source>
</evidence>
<feature type="active site" description="Proton acceptor; for dehydratase activity" evidence="6">
    <location>
        <position position="998"/>
    </location>
</feature>
<dbReference type="InterPro" id="IPR014030">
    <property type="entry name" value="Ketoacyl_synth_N"/>
</dbReference>
<dbReference type="Gene3D" id="3.40.366.10">
    <property type="entry name" value="Malonyl-Coenzyme A Acyl Carrier Protein, domain 2"/>
    <property type="match status" value="1"/>
</dbReference>
<dbReference type="Gene3D" id="3.40.50.150">
    <property type="entry name" value="Vaccinia Virus protein VP39"/>
    <property type="match status" value="1"/>
</dbReference>
<dbReference type="SUPFAM" id="SSF50129">
    <property type="entry name" value="GroES-like"/>
    <property type="match status" value="1"/>
</dbReference>
<dbReference type="InterPro" id="IPR016039">
    <property type="entry name" value="Thiolase-like"/>
</dbReference>
<dbReference type="PANTHER" id="PTHR43775">
    <property type="entry name" value="FATTY ACID SYNTHASE"/>
    <property type="match status" value="1"/>
</dbReference>
<feature type="domain" description="PKS/mFAS DH" evidence="9">
    <location>
        <begin position="964"/>
        <end position="1266"/>
    </location>
</feature>
<dbReference type="InterPro" id="IPR056501">
    <property type="entry name" value="NAD-bd_HRPKS_sdrA"/>
</dbReference>
<dbReference type="InterPro" id="IPR006162">
    <property type="entry name" value="Ppantetheine_attach_site"/>
</dbReference>
<dbReference type="PROSITE" id="PS52019">
    <property type="entry name" value="PKS_MFAS_DH"/>
    <property type="match status" value="1"/>
</dbReference>
<dbReference type="InterPro" id="IPR049551">
    <property type="entry name" value="PKS_DH_C"/>
</dbReference>
<dbReference type="Gene3D" id="3.10.129.110">
    <property type="entry name" value="Polyketide synthase dehydratase"/>
    <property type="match status" value="1"/>
</dbReference>
<dbReference type="GO" id="GO:0004315">
    <property type="term" value="F:3-oxoacyl-[acyl-carrier-protein] synthase activity"/>
    <property type="evidence" value="ECO:0007669"/>
    <property type="project" value="InterPro"/>
</dbReference>
<dbReference type="GO" id="GO:0006633">
    <property type="term" value="P:fatty acid biosynthetic process"/>
    <property type="evidence" value="ECO:0007669"/>
    <property type="project" value="InterPro"/>
</dbReference>
<evidence type="ECO:0000256" key="2">
    <source>
        <dbReference type="ARBA" id="ARBA00022553"/>
    </source>
</evidence>
<feature type="region of interest" description="C-terminal hotdog fold" evidence="6">
    <location>
        <begin position="1117"/>
        <end position="1266"/>
    </location>
</feature>
<evidence type="ECO:0000259" key="7">
    <source>
        <dbReference type="PROSITE" id="PS50075"/>
    </source>
</evidence>